<evidence type="ECO:0000259" key="2">
    <source>
        <dbReference type="Pfam" id="PF05004"/>
    </source>
</evidence>
<sequence length="88" mass="9594">MGKRNSQRKGAAAVFDTDDDSSVTSSSTSNSDLVSVSGTEDVQLEQDSLLDQALDALDEKRGSTREKAFLAIIDAFKTNLQHQFVEKK</sequence>
<feature type="compositionally biased region" description="Low complexity" evidence="1">
    <location>
        <begin position="22"/>
        <end position="37"/>
    </location>
</feature>
<feature type="region of interest" description="Disordered" evidence="1">
    <location>
        <begin position="1"/>
        <end position="39"/>
    </location>
</feature>
<name>I3SNQ7_LOTJA</name>
<reference evidence="3" key="1">
    <citation type="submission" date="2012-05" db="EMBL/GenBank/DDBJ databases">
        <authorList>
            <person name="Krishnakumar V."/>
            <person name="Cheung F."/>
            <person name="Xiao Y."/>
            <person name="Chan A."/>
            <person name="Moskal W.A."/>
            <person name="Town C.D."/>
        </authorList>
    </citation>
    <scope>NUCLEOTIDE SEQUENCE</scope>
</reference>
<proteinExistence type="evidence at transcript level"/>
<dbReference type="PANTHER" id="PTHR12354:SF1">
    <property type="entry name" value="INTERFERON-RELATED DEVELOPMENTAL REGULATOR 1"/>
    <property type="match status" value="1"/>
</dbReference>
<dbReference type="EMBL" id="BT142105">
    <property type="protein sequence ID" value="AFK41899.1"/>
    <property type="molecule type" value="mRNA"/>
</dbReference>
<dbReference type="AlphaFoldDB" id="I3SNQ7"/>
<accession>I3SNQ7</accession>
<evidence type="ECO:0000313" key="3">
    <source>
        <dbReference type="EMBL" id="AFK41899.1"/>
    </source>
</evidence>
<dbReference type="Pfam" id="PF05004">
    <property type="entry name" value="IFRD"/>
    <property type="match status" value="1"/>
</dbReference>
<feature type="domain" description="Interferon-related developmental regulator N-terminal" evidence="2">
    <location>
        <begin position="25"/>
        <end position="88"/>
    </location>
</feature>
<protein>
    <recommendedName>
        <fullName evidence="2">Interferon-related developmental regulator N-terminal domain-containing protein</fullName>
    </recommendedName>
</protein>
<dbReference type="InterPro" id="IPR039777">
    <property type="entry name" value="IFRD"/>
</dbReference>
<evidence type="ECO:0000256" key="1">
    <source>
        <dbReference type="SAM" id="MobiDB-lite"/>
    </source>
</evidence>
<organism evidence="3">
    <name type="scientific">Lotus japonicus</name>
    <name type="common">Lotus corniculatus var. japonicus</name>
    <dbReference type="NCBI Taxonomy" id="34305"/>
    <lineage>
        <taxon>Eukaryota</taxon>
        <taxon>Viridiplantae</taxon>
        <taxon>Streptophyta</taxon>
        <taxon>Embryophyta</taxon>
        <taxon>Tracheophyta</taxon>
        <taxon>Spermatophyta</taxon>
        <taxon>Magnoliopsida</taxon>
        <taxon>eudicotyledons</taxon>
        <taxon>Gunneridae</taxon>
        <taxon>Pentapetalae</taxon>
        <taxon>rosids</taxon>
        <taxon>fabids</taxon>
        <taxon>Fabales</taxon>
        <taxon>Fabaceae</taxon>
        <taxon>Papilionoideae</taxon>
        <taxon>50 kb inversion clade</taxon>
        <taxon>NPAAA clade</taxon>
        <taxon>Hologalegina</taxon>
        <taxon>robinioid clade</taxon>
        <taxon>Loteae</taxon>
        <taxon>Lotus</taxon>
    </lineage>
</organism>
<dbReference type="PANTHER" id="PTHR12354">
    <property type="entry name" value="INTERFERON-RELATED DEVELOPMENTAL REGULATOR"/>
    <property type="match status" value="1"/>
</dbReference>
<dbReference type="InterPro" id="IPR007701">
    <property type="entry name" value="Interferon-rel_develop_reg_N"/>
</dbReference>